<dbReference type="Proteomes" id="UP000007509">
    <property type="component" value="Unassembled WGS sequence"/>
</dbReference>
<evidence type="ECO:0000313" key="3">
    <source>
        <dbReference type="Proteomes" id="UP000007509"/>
    </source>
</evidence>
<evidence type="ECO:0000256" key="1">
    <source>
        <dbReference type="SAM" id="SignalP"/>
    </source>
</evidence>
<comment type="caution">
    <text evidence="2">The sequence shown here is derived from an EMBL/GenBank/DDBJ whole genome shotgun (WGS) entry which is preliminary data.</text>
</comment>
<organism evidence="2 3">
    <name type="scientific">Chryseobacterium populi</name>
    <dbReference type="NCBI Taxonomy" id="1144316"/>
    <lineage>
        <taxon>Bacteria</taxon>
        <taxon>Pseudomonadati</taxon>
        <taxon>Bacteroidota</taxon>
        <taxon>Flavobacteriia</taxon>
        <taxon>Flavobacteriales</taxon>
        <taxon>Weeksellaceae</taxon>
        <taxon>Chryseobacterium group</taxon>
        <taxon>Chryseobacterium</taxon>
    </lineage>
</organism>
<keyword evidence="3" id="KW-1185">Reference proteome</keyword>
<dbReference type="EMBL" id="AKJY01000074">
    <property type="protein sequence ID" value="EJL69275.1"/>
    <property type="molecule type" value="Genomic_DNA"/>
</dbReference>
<evidence type="ECO:0008006" key="4">
    <source>
        <dbReference type="Google" id="ProtNLM"/>
    </source>
</evidence>
<feature type="non-terminal residue" evidence="2">
    <location>
        <position position="239"/>
    </location>
</feature>
<feature type="chain" id="PRO_5003749126" description="CARDB domain-containing protein" evidence="1">
    <location>
        <begin position="24"/>
        <end position="239"/>
    </location>
</feature>
<reference evidence="2 3" key="1">
    <citation type="journal article" date="2012" name="J. Bacteriol.">
        <title>Twenty-one genome sequences from Pseudomonas species and 19 genome sequences from diverse bacteria isolated from the rhizosphere and endosphere of Populus deltoides.</title>
        <authorList>
            <person name="Brown S.D."/>
            <person name="Utturkar S.M."/>
            <person name="Klingeman D.M."/>
            <person name="Johnson C.M."/>
            <person name="Martin S.L."/>
            <person name="Land M.L."/>
            <person name="Lu T.Y."/>
            <person name="Schadt C.W."/>
            <person name="Doktycz M.J."/>
            <person name="Pelletier D.A."/>
        </authorList>
    </citation>
    <scope>NUCLEOTIDE SEQUENCE [LARGE SCALE GENOMIC DNA]</scope>
    <source>
        <strain evidence="2 3">CF314</strain>
    </source>
</reference>
<keyword evidence="1" id="KW-0732">Signal</keyword>
<protein>
    <recommendedName>
        <fullName evidence="4">CARDB domain-containing protein</fullName>
    </recommendedName>
</protein>
<gene>
    <name evidence="2" type="ORF">PMI13_03311</name>
</gene>
<proteinExistence type="predicted"/>
<name>J2JN31_9FLAO</name>
<evidence type="ECO:0000313" key="2">
    <source>
        <dbReference type="EMBL" id="EJL69275.1"/>
    </source>
</evidence>
<accession>J2JN31</accession>
<sequence length="239" mass="26425">MPYKFFKKIFIVFLMSLFVLIPAQENSGISMEIRNESNAGKANIIDLILVLKNEGSNPFKGKVEINTPAGFRNISGSKIDVDLLPGNNLFLPVKILVSNNAGSGDTQMVFNLTDQKNTPVSKKEIAYHVAENNSMRLVTESPVIYMNKANDSIEVRTRVSNLGNRKQNITVVFKIPEASQENIFVEKKGSIGVQKDSVLTFRFMPSGAMLKSPQFTVTVAGFREPDKEIFGSTSVSVQN</sequence>
<dbReference type="AlphaFoldDB" id="J2JN31"/>
<feature type="signal peptide" evidence="1">
    <location>
        <begin position="1"/>
        <end position="23"/>
    </location>
</feature>
<dbReference type="RefSeq" id="WP_007845652.1">
    <property type="nucleotide sequence ID" value="NZ_AKJY01000074.1"/>
</dbReference>